<feature type="compositionally biased region" description="Basic residues" evidence="1">
    <location>
        <begin position="56"/>
        <end position="65"/>
    </location>
</feature>
<dbReference type="InParanoid" id="A0A061G964"/>
<feature type="region of interest" description="Disordered" evidence="1">
    <location>
        <begin position="178"/>
        <end position="210"/>
    </location>
</feature>
<feature type="region of interest" description="Disordered" evidence="1">
    <location>
        <begin position="23"/>
        <end position="148"/>
    </location>
</feature>
<accession>A0A061G964</accession>
<organism evidence="2 3">
    <name type="scientific">Theobroma cacao</name>
    <name type="common">Cacao</name>
    <name type="synonym">Cocoa</name>
    <dbReference type="NCBI Taxonomy" id="3641"/>
    <lineage>
        <taxon>Eukaryota</taxon>
        <taxon>Viridiplantae</taxon>
        <taxon>Streptophyta</taxon>
        <taxon>Embryophyta</taxon>
        <taxon>Tracheophyta</taxon>
        <taxon>Spermatophyta</taxon>
        <taxon>Magnoliopsida</taxon>
        <taxon>eudicotyledons</taxon>
        <taxon>Gunneridae</taxon>
        <taxon>Pentapetalae</taxon>
        <taxon>rosids</taxon>
        <taxon>malvids</taxon>
        <taxon>Malvales</taxon>
        <taxon>Malvaceae</taxon>
        <taxon>Byttnerioideae</taxon>
        <taxon>Theobroma</taxon>
    </lineage>
</organism>
<feature type="compositionally biased region" description="Polar residues" evidence="1">
    <location>
        <begin position="194"/>
        <end position="210"/>
    </location>
</feature>
<dbReference type="Gramene" id="EOY25978">
    <property type="protein sequence ID" value="EOY25978"/>
    <property type="gene ID" value="TCM_027350"/>
</dbReference>
<name>A0A061G964_THECC</name>
<dbReference type="Gramene" id="Tc06v2_t002910.1">
    <property type="protein sequence ID" value="Tc06v2_p002910.1"/>
    <property type="gene ID" value="Tc06v2_g002910"/>
</dbReference>
<sequence length="259" mass="28343">MSEEEWVKEAITNDMLVAEVLLSLAQAEPPPPPPPPNQSAKNNCGSPALQLEWSVRQRRSKQALRKKGEPARASPTTPLSWSSGTSVSGGGGADGSEGSSRPSLKPVGNARSKVSATNETTPPKRSRRKKTLPELKEEMSSHLKENKSLKSELDMVKLKFESLRATNETLSRKLKFEKEKATNESSKRIKLEYQSHQATKTTTACPEPENTISELSQQREVAYQPSSVGCNKREVSVLDVASCEASFMLPDLNLPIGDD</sequence>
<dbReference type="STRING" id="3641.A0A061G964"/>
<evidence type="ECO:0000313" key="2">
    <source>
        <dbReference type="EMBL" id="EOY25978.1"/>
    </source>
</evidence>
<evidence type="ECO:0000313" key="3">
    <source>
        <dbReference type="Proteomes" id="UP000026915"/>
    </source>
</evidence>
<feature type="compositionally biased region" description="Polar residues" evidence="1">
    <location>
        <begin position="112"/>
        <end position="123"/>
    </location>
</feature>
<feature type="compositionally biased region" description="Pro residues" evidence="1">
    <location>
        <begin position="28"/>
        <end position="37"/>
    </location>
</feature>
<dbReference type="KEGG" id="tcc:18595377"/>
<proteinExistence type="predicted"/>
<dbReference type="HOGENOM" id="CLU_078631_1_0_1"/>
<dbReference type="FunCoup" id="A0A061G964">
    <property type="interactions" value="257"/>
</dbReference>
<reference evidence="2 3" key="1">
    <citation type="journal article" date="2013" name="Genome Biol.">
        <title>The genome sequence of the most widely cultivated cacao type and its use to identify candidate genes regulating pod color.</title>
        <authorList>
            <person name="Motamayor J.C."/>
            <person name="Mockaitis K."/>
            <person name="Schmutz J."/>
            <person name="Haiminen N."/>
            <person name="Iii D.L."/>
            <person name="Cornejo O."/>
            <person name="Findley S.D."/>
            <person name="Zheng P."/>
            <person name="Utro F."/>
            <person name="Royaert S."/>
            <person name="Saski C."/>
            <person name="Jenkins J."/>
            <person name="Podicheti R."/>
            <person name="Zhao M."/>
            <person name="Scheffler B.E."/>
            <person name="Stack J.C."/>
            <person name="Feltus F.A."/>
            <person name="Mustiga G.M."/>
            <person name="Amores F."/>
            <person name="Phillips W."/>
            <person name="Marelli J.P."/>
            <person name="May G.D."/>
            <person name="Shapiro H."/>
            <person name="Ma J."/>
            <person name="Bustamante C.D."/>
            <person name="Schnell R.J."/>
            <person name="Main D."/>
            <person name="Gilbert D."/>
            <person name="Parida L."/>
            <person name="Kuhn D.N."/>
        </authorList>
    </citation>
    <scope>NUCLEOTIDE SEQUENCE [LARGE SCALE GENOMIC DNA]</scope>
    <source>
        <strain evidence="3">cv. Matina 1-6</strain>
    </source>
</reference>
<dbReference type="OrthoDB" id="1724644at2759"/>
<dbReference type="Proteomes" id="UP000026915">
    <property type="component" value="Chromosome 6"/>
</dbReference>
<dbReference type="EMBL" id="CM001884">
    <property type="protein sequence ID" value="EOY25978.1"/>
    <property type="molecule type" value="Genomic_DNA"/>
</dbReference>
<protein>
    <submittedName>
        <fullName evidence="2">Uncharacterized protein</fullName>
    </submittedName>
</protein>
<feature type="compositionally biased region" description="Basic and acidic residues" evidence="1">
    <location>
        <begin position="131"/>
        <end position="148"/>
    </location>
</feature>
<dbReference type="PANTHER" id="PTHR35099">
    <property type="entry name" value="OS02G0182700 PROTEIN"/>
    <property type="match status" value="1"/>
</dbReference>
<keyword evidence="3" id="KW-1185">Reference proteome</keyword>
<evidence type="ECO:0000256" key="1">
    <source>
        <dbReference type="SAM" id="MobiDB-lite"/>
    </source>
</evidence>
<feature type="compositionally biased region" description="Basic and acidic residues" evidence="1">
    <location>
        <begin position="178"/>
        <end position="193"/>
    </location>
</feature>
<dbReference type="AlphaFoldDB" id="A0A061G964"/>
<dbReference type="OMA" id="FATSECH"/>
<dbReference type="eggNOG" id="ENOG502RZ47">
    <property type="taxonomic scope" value="Eukaryota"/>
</dbReference>
<dbReference type="PANTHER" id="PTHR35099:SF10">
    <property type="entry name" value="BZIP DOMAIN-CONTAINING PROTEIN"/>
    <property type="match status" value="1"/>
</dbReference>
<gene>
    <name evidence="2" type="ORF">TCM_027350</name>
</gene>